<dbReference type="EMBL" id="JADGIK010000008">
    <property type="protein sequence ID" value="MBF0598122.1"/>
    <property type="molecule type" value="Genomic_DNA"/>
</dbReference>
<keyword evidence="2" id="KW-1185">Reference proteome</keyword>
<proteinExistence type="predicted"/>
<name>A0A8J7FUM9_9FLAO</name>
<evidence type="ECO:0008006" key="3">
    <source>
        <dbReference type="Google" id="ProtNLM"/>
    </source>
</evidence>
<protein>
    <recommendedName>
        <fullName evidence="3">Lipoprotein</fullName>
    </recommendedName>
</protein>
<accession>A0A8J7FUM9</accession>
<sequence>MKKIIIFGVFVFTSSCKMDITNGQEEYELNYSVNIISNKNYKDDRVKSAFFTIIGKNPDTNRIDTFKDGRWFSNVSDSIEKGDTLYKLKGESFFLIKKKNNILKINYEINANGEILEVLKR</sequence>
<dbReference type="RefSeq" id="WP_194183665.1">
    <property type="nucleotide sequence ID" value="NZ_JADGIK010000008.1"/>
</dbReference>
<evidence type="ECO:0000313" key="2">
    <source>
        <dbReference type="Proteomes" id="UP000608754"/>
    </source>
</evidence>
<dbReference type="Proteomes" id="UP000608754">
    <property type="component" value="Unassembled WGS sequence"/>
</dbReference>
<dbReference type="PROSITE" id="PS51257">
    <property type="entry name" value="PROKAR_LIPOPROTEIN"/>
    <property type="match status" value="1"/>
</dbReference>
<comment type="caution">
    <text evidence="1">The sequence shown here is derived from an EMBL/GenBank/DDBJ whole genome shotgun (WGS) entry which is preliminary data.</text>
</comment>
<reference evidence="1" key="1">
    <citation type="submission" date="2020-10" db="EMBL/GenBank/DDBJ databases">
        <authorList>
            <person name="Lu T."/>
            <person name="Wang Q."/>
            <person name="Han X."/>
        </authorList>
    </citation>
    <scope>NUCLEOTIDE SEQUENCE</scope>
    <source>
        <strain evidence="1">WQ 117</strain>
    </source>
</reference>
<dbReference type="AlphaFoldDB" id="A0A8J7FUM9"/>
<organism evidence="1 2">
    <name type="scientific">Faecalibacter rhinopitheci</name>
    <dbReference type="NCBI Taxonomy" id="2779678"/>
    <lineage>
        <taxon>Bacteria</taxon>
        <taxon>Pseudomonadati</taxon>
        <taxon>Bacteroidota</taxon>
        <taxon>Flavobacteriia</taxon>
        <taxon>Flavobacteriales</taxon>
        <taxon>Weeksellaceae</taxon>
        <taxon>Faecalibacter</taxon>
    </lineage>
</organism>
<evidence type="ECO:0000313" key="1">
    <source>
        <dbReference type="EMBL" id="MBF0598122.1"/>
    </source>
</evidence>
<gene>
    <name evidence="1" type="ORF">IM532_11840</name>
</gene>